<dbReference type="InterPro" id="IPR013249">
    <property type="entry name" value="RNA_pol_sigma70_r4_t2"/>
</dbReference>
<name>A0ABV0B7P3_9SPHN</name>
<reference evidence="2 3" key="1">
    <citation type="submission" date="2024-05" db="EMBL/GenBank/DDBJ databases">
        <title>Sphingomonas sp. HF-S3 16S ribosomal RNA gene Genome sequencing and assembly.</title>
        <authorList>
            <person name="Lee H."/>
        </authorList>
    </citation>
    <scope>NUCLEOTIDE SEQUENCE [LARGE SCALE GENOMIC DNA]</scope>
    <source>
        <strain evidence="2 3">HF-S3</strain>
    </source>
</reference>
<feature type="domain" description="RNA polymerase sigma factor 70 region 4 type 2" evidence="1">
    <location>
        <begin position="11"/>
        <end position="62"/>
    </location>
</feature>
<dbReference type="Pfam" id="PF08281">
    <property type="entry name" value="Sigma70_r4_2"/>
    <property type="match status" value="1"/>
</dbReference>
<dbReference type="Proteomes" id="UP001427805">
    <property type="component" value="Unassembled WGS sequence"/>
</dbReference>
<evidence type="ECO:0000313" key="2">
    <source>
        <dbReference type="EMBL" id="MEN3746080.1"/>
    </source>
</evidence>
<dbReference type="RefSeq" id="WP_346245070.1">
    <property type="nucleotide sequence ID" value="NZ_JBDIZK010000001.1"/>
</dbReference>
<evidence type="ECO:0000313" key="3">
    <source>
        <dbReference type="Proteomes" id="UP001427805"/>
    </source>
</evidence>
<dbReference type="CDD" id="cd06171">
    <property type="entry name" value="Sigma70_r4"/>
    <property type="match status" value="1"/>
</dbReference>
<keyword evidence="3" id="KW-1185">Reference proteome</keyword>
<dbReference type="Gene3D" id="1.10.10.10">
    <property type="entry name" value="Winged helix-like DNA-binding domain superfamily/Winged helix DNA-binding domain"/>
    <property type="match status" value="1"/>
</dbReference>
<sequence length="71" mass="7909">MTEVCPEPAARLREALDALPWSERRVFELHAVDGLDYPAIAERLAISVAEVEQLLASALIRLGRHLSSDNR</sequence>
<protein>
    <submittedName>
        <fullName evidence="2">Sigma factor-like helix-turn-helix DNA-binding protein</fullName>
    </submittedName>
</protein>
<gene>
    <name evidence="2" type="ORF">TPR58_02790</name>
</gene>
<organism evidence="2 3">
    <name type="scientific">Sphingomonas rustica</name>
    <dbReference type="NCBI Taxonomy" id="3103142"/>
    <lineage>
        <taxon>Bacteria</taxon>
        <taxon>Pseudomonadati</taxon>
        <taxon>Pseudomonadota</taxon>
        <taxon>Alphaproteobacteria</taxon>
        <taxon>Sphingomonadales</taxon>
        <taxon>Sphingomonadaceae</taxon>
        <taxon>Sphingomonas</taxon>
    </lineage>
</organism>
<dbReference type="InterPro" id="IPR013324">
    <property type="entry name" value="RNA_pol_sigma_r3/r4-like"/>
</dbReference>
<dbReference type="SUPFAM" id="SSF88659">
    <property type="entry name" value="Sigma3 and sigma4 domains of RNA polymerase sigma factors"/>
    <property type="match status" value="1"/>
</dbReference>
<dbReference type="EMBL" id="JBDIZK010000001">
    <property type="protein sequence ID" value="MEN3746080.1"/>
    <property type="molecule type" value="Genomic_DNA"/>
</dbReference>
<comment type="caution">
    <text evidence="2">The sequence shown here is derived from an EMBL/GenBank/DDBJ whole genome shotgun (WGS) entry which is preliminary data.</text>
</comment>
<evidence type="ECO:0000259" key="1">
    <source>
        <dbReference type="Pfam" id="PF08281"/>
    </source>
</evidence>
<proteinExistence type="predicted"/>
<accession>A0ABV0B7P3</accession>
<dbReference type="InterPro" id="IPR036388">
    <property type="entry name" value="WH-like_DNA-bd_sf"/>
</dbReference>